<keyword evidence="2 3" id="KW-0443">Lipid metabolism</keyword>
<dbReference type="Gene3D" id="3.40.1090.10">
    <property type="entry name" value="Cytosolic phospholipase A2 catalytic domain"/>
    <property type="match status" value="1"/>
</dbReference>
<dbReference type="PANTHER" id="PTHR10728">
    <property type="entry name" value="CYTOSOLIC PHOSPHOLIPASE A2"/>
    <property type="match status" value="1"/>
</dbReference>
<dbReference type="GO" id="GO:0004620">
    <property type="term" value="F:phospholipase activity"/>
    <property type="evidence" value="ECO:0007669"/>
    <property type="project" value="InterPro"/>
</dbReference>
<dbReference type="Ensembl" id="ENSCINT00000026061.2">
    <property type="protein sequence ID" value="ENSCINP00000025815.2"/>
    <property type="gene ID" value="ENSCING00000014223.2"/>
</dbReference>
<evidence type="ECO:0000313" key="5">
    <source>
        <dbReference type="Ensembl" id="ENSCINP00000025815.2"/>
    </source>
</evidence>
<dbReference type="EMBL" id="EAAA01002850">
    <property type="status" value="NOT_ANNOTATED_CDS"/>
    <property type="molecule type" value="Genomic_DNA"/>
</dbReference>
<dbReference type="PANTHER" id="PTHR10728:SF40">
    <property type="entry name" value="PATATIN FAMILY PROTEIN"/>
    <property type="match status" value="1"/>
</dbReference>
<keyword evidence="3" id="KW-0442">Lipid degradation</keyword>
<feature type="domain" description="PLA2c" evidence="4">
    <location>
        <begin position="140"/>
        <end position="234"/>
    </location>
</feature>
<dbReference type="Proteomes" id="UP000008144">
    <property type="component" value="Chromosome 9"/>
</dbReference>
<sequence>MEDFGSAVDRQVDAEGIAPAAVVRVVLKAYRKISISYCLGKLLRFVPEFVISCPDLGRNNQYTTVHKCETTEGKINETFQFVLPADKTETTLIIEMSGENCFFRKIAGKVVIPLSIGNTEDLTINFSKAGGELDIEVSFIVRSDRDLSFDQTGLNEKELKFREKRFVKVNRALEQLFPELGSSERSSEPPVISMVGSGGGYRAMIGMAGAMDAIRDAGLLDALTYVSGLSGSGW</sequence>
<dbReference type="Pfam" id="PF01735">
    <property type="entry name" value="PLA2_B"/>
    <property type="match status" value="1"/>
</dbReference>
<dbReference type="PROSITE" id="PS51210">
    <property type="entry name" value="PLA2C"/>
    <property type="match status" value="1"/>
</dbReference>
<organism evidence="5 6">
    <name type="scientific">Ciona intestinalis</name>
    <name type="common">Transparent sea squirt</name>
    <name type="synonym">Ascidia intestinalis</name>
    <dbReference type="NCBI Taxonomy" id="7719"/>
    <lineage>
        <taxon>Eukaryota</taxon>
        <taxon>Metazoa</taxon>
        <taxon>Chordata</taxon>
        <taxon>Tunicata</taxon>
        <taxon>Ascidiacea</taxon>
        <taxon>Phlebobranchia</taxon>
        <taxon>Cionidae</taxon>
        <taxon>Ciona</taxon>
    </lineage>
</organism>
<dbReference type="GeneTree" id="ENSGT01030000234606"/>
<name>F6Y0W0_CIOIN</name>
<evidence type="ECO:0000256" key="1">
    <source>
        <dbReference type="ARBA" id="ARBA00022801"/>
    </source>
</evidence>
<accession>F6Y0W0</accession>
<reference evidence="6" key="1">
    <citation type="journal article" date="2002" name="Science">
        <title>The draft genome of Ciona intestinalis: insights into chordate and vertebrate origins.</title>
        <authorList>
            <person name="Dehal P."/>
            <person name="Satou Y."/>
            <person name="Campbell R.K."/>
            <person name="Chapman J."/>
            <person name="Degnan B."/>
            <person name="De Tomaso A."/>
            <person name="Davidson B."/>
            <person name="Di Gregorio A."/>
            <person name="Gelpke M."/>
            <person name="Goodstein D.M."/>
            <person name="Harafuji N."/>
            <person name="Hastings K.E."/>
            <person name="Ho I."/>
            <person name="Hotta K."/>
            <person name="Huang W."/>
            <person name="Kawashima T."/>
            <person name="Lemaire P."/>
            <person name="Martinez D."/>
            <person name="Meinertzhagen I.A."/>
            <person name="Necula S."/>
            <person name="Nonaka M."/>
            <person name="Putnam N."/>
            <person name="Rash S."/>
            <person name="Saiga H."/>
            <person name="Satake M."/>
            <person name="Terry A."/>
            <person name="Yamada L."/>
            <person name="Wang H.G."/>
            <person name="Awazu S."/>
            <person name="Azumi K."/>
            <person name="Boore J."/>
            <person name="Branno M."/>
            <person name="Chin-Bow S."/>
            <person name="DeSantis R."/>
            <person name="Doyle S."/>
            <person name="Francino P."/>
            <person name="Keys D.N."/>
            <person name="Haga S."/>
            <person name="Hayashi H."/>
            <person name="Hino K."/>
            <person name="Imai K.S."/>
            <person name="Inaba K."/>
            <person name="Kano S."/>
            <person name="Kobayashi K."/>
            <person name="Kobayashi M."/>
            <person name="Lee B.I."/>
            <person name="Makabe K.W."/>
            <person name="Manohar C."/>
            <person name="Matassi G."/>
            <person name="Medina M."/>
            <person name="Mochizuki Y."/>
            <person name="Mount S."/>
            <person name="Morishita T."/>
            <person name="Miura S."/>
            <person name="Nakayama A."/>
            <person name="Nishizaka S."/>
            <person name="Nomoto H."/>
            <person name="Ohta F."/>
            <person name="Oishi K."/>
            <person name="Rigoutsos I."/>
            <person name="Sano M."/>
            <person name="Sasaki A."/>
            <person name="Sasakura Y."/>
            <person name="Shoguchi E."/>
            <person name="Shin-i T."/>
            <person name="Spagnuolo A."/>
            <person name="Stainier D."/>
            <person name="Suzuki M.M."/>
            <person name="Tassy O."/>
            <person name="Takatori N."/>
            <person name="Tokuoka M."/>
            <person name="Yagi K."/>
            <person name="Yoshizaki F."/>
            <person name="Wada S."/>
            <person name="Zhang C."/>
            <person name="Hyatt P.D."/>
            <person name="Larimer F."/>
            <person name="Detter C."/>
            <person name="Doggett N."/>
            <person name="Glavina T."/>
            <person name="Hawkins T."/>
            <person name="Richardson P."/>
            <person name="Lucas S."/>
            <person name="Kohara Y."/>
            <person name="Levine M."/>
            <person name="Satoh N."/>
            <person name="Rokhsar D.S."/>
        </authorList>
    </citation>
    <scope>NUCLEOTIDE SEQUENCE [LARGE SCALE GENOMIC DNA]</scope>
</reference>
<dbReference type="AlphaFoldDB" id="F6Y0W0"/>
<evidence type="ECO:0000256" key="3">
    <source>
        <dbReference type="PROSITE-ProRule" id="PRU00555"/>
    </source>
</evidence>
<protein>
    <recommendedName>
        <fullName evidence="4">PLA2c domain-containing protein</fullName>
    </recommendedName>
</protein>
<dbReference type="SUPFAM" id="SSF52151">
    <property type="entry name" value="FabD/lysophospholipase-like"/>
    <property type="match status" value="1"/>
</dbReference>
<reference evidence="5" key="3">
    <citation type="submission" date="2025-08" db="UniProtKB">
        <authorList>
            <consortium name="Ensembl"/>
        </authorList>
    </citation>
    <scope>IDENTIFICATION</scope>
</reference>
<evidence type="ECO:0000256" key="2">
    <source>
        <dbReference type="ARBA" id="ARBA00023098"/>
    </source>
</evidence>
<dbReference type="STRING" id="7719.ENSCINP00000025815"/>
<dbReference type="FunFam" id="3.40.1090.10:FF:000090">
    <property type="entry name" value="Uncharacterized protein"/>
    <property type="match status" value="1"/>
</dbReference>
<keyword evidence="1 3" id="KW-0378">Hydrolase</keyword>
<dbReference type="InterPro" id="IPR002642">
    <property type="entry name" value="LysoPLipase_cat_dom"/>
</dbReference>
<dbReference type="InParanoid" id="F6Y0W0"/>
<keyword evidence="6" id="KW-1185">Reference proteome</keyword>
<evidence type="ECO:0000259" key="4">
    <source>
        <dbReference type="PROSITE" id="PS51210"/>
    </source>
</evidence>
<reference evidence="5" key="2">
    <citation type="journal article" date="2008" name="Genome Biol.">
        <title>Improved genome assembly and evidence-based global gene model set for the chordate Ciona intestinalis: new insight into intron and operon populations.</title>
        <authorList>
            <person name="Satou Y."/>
            <person name="Mineta K."/>
            <person name="Ogasawara M."/>
            <person name="Sasakura Y."/>
            <person name="Shoguchi E."/>
            <person name="Ueno K."/>
            <person name="Yamada L."/>
            <person name="Matsumoto J."/>
            <person name="Wasserscheid J."/>
            <person name="Dewar K."/>
            <person name="Wiley G.B."/>
            <person name="Macmil S.L."/>
            <person name="Roe B.A."/>
            <person name="Zeller R.W."/>
            <person name="Hastings K.E."/>
            <person name="Lemaire P."/>
            <person name="Lindquist E."/>
            <person name="Endo T."/>
            <person name="Hotta K."/>
            <person name="Inaba K."/>
        </authorList>
    </citation>
    <scope>NUCLEOTIDE SEQUENCE [LARGE SCALE GENOMIC DNA]</scope>
    <source>
        <strain evidence="5">wild type</strain>
    </source>
</reference>
<dbReference type="InterPro" id="IPR016035">
    <property type="entry name" value="Acyl_Trfase/lysoPLipase"/>
</dbReference>
<proteinExistence type="predicted"/>
<reference evidence="5" key="4">
    <citation type="submission" date="2025-09" db="UniProtKB">
        <authorList>
            <consortium name="Ensembl"/>
        </authorList>
    </citation>
    <scope>IDENTIFICATION</scope>
</reference>
<dbReference type="GO" id="GO:0009395">
    <property type="term" value="P:phospholipid catabolic process"/>
    <property type="evidence" value="ECO:0007669"/>
    <property type="project" value="InterPro"/>
</dbReference>
<dbReference type="HOGENOM" id="CLU_1163376_0_0_1"/>
<evidence type="ECO:0000313" key="6">
    <source>
        <dbReference type="Proteomes" id="UP000008144"/>
    </source>
</evidence>